<evidence type="ECO:0000313" key="10">
    <source>
        <dbReference type="Proteomes" id="UP001385951"/>
    </source>
</evidence>
<dbReference type="SUPFAM" id="SSF103473">
    <property type="entry name" value="MFS general substrate transporter"/>
    <property type="match status" value="1"/>
</dbReference>
<dbReference type="InterPro" id="IPR020846">
    <property type="entry name" value="MFS_dom"/>
</dbReference>
<dbReference type="Proteomes" id="UP001385951">
    <property type="component" value="Unassembled WGS sequence"/>
</dbReference>
<evidence type="ECO:0000259" key="8">
    <source>
        <dbReference type="PROSITE" id="PS50850"/>
    </source>
</evidence>
<evidence type="ECO:0000256" key="2">
    <source>
        <dbReference type="ARBA" id="ARBA00022448"/>
    </source>
</evidence>
<keyword evidence="3 7" id="KW-0812">Transmembrane</keyword>
<protein>
    <recommendedName>
        <fullName evidence="8">Major facilitator superfamily (MFS) profile domain-containing protein</fullName>
    </recommendedName>
</protein>
<dbReference type="Pfam" id="PF07690">
    <property type="entry name" value="MFS_1"/>
    <property type="match status" value="1"/>
</dbReference>
<evidence type="ECO:0000313" key="9">
    <source>
        <dbReference type="EMBL" id="KAK7696446.1"/>
    </source>
</evidence>
<keyword evidence="10" id="KW-1185">Reference proteome</keyword>
<feature type="transmembrane region" description="Helical" evidence="7">
    <location>
        <begin position="177"/>
        <end position="198"/>
    </location>
</feature>
<dbReference type="PANTHER" id="PTHR43791">
    <property type="entry name" value="PERMEASE-RELATED"/>
    <property type="match status" value="1"/>
</dbReference>
<keyword evidence="4 7" id="KW-1133">Transmembrane helix</keyword>
<gene>
    <name evidence="9" type="ORF">QCA50_001103</name>
</gene>
<dbReference type="AlphaFoldDB" id="A0AAW0GUZ2"/>
<accession>A0AAW0GUZ2</accession>
<dbReference type="GO" id="GO:0016020">
    <property type="term" value="C:membrane"/>
    <property type="evidence" value="ECO:0007669"/>
    <property type="project" value="UniProtKB-SubCell"/>
</dbReference>
<reference evidence="9 10" key="1">
    <citation type="submission" date="2022-09" db="EMBL/GenBank/DDBJ databases">
        <authorList>
            <person name="Palmer J.M."/>
        </authorList>
    </citation>
    <scope>NUCLEOTIDE SEQUENCE [LARGE SCALE GENOMIC DNA]</scope>
    <source>
        <strain evidence="9 10">DSM 7382</strain>
    </source>
</reference>
<comment type="subcellular location">
    <subcellularLocation>
        <location evidence="1">Membrane</location>
        <topology evidence="1">Multi-pass membrane protein</topology>
    </subcellularLocation>
</comment>
<dbReference type="InterPro" id="IPR011701">
    <property type="entry name" value="MFS"/>
</dbReference>
<comment type="caution">
    <text evidence="9">The sequence shown here is derived from an EMBL/GenBank/DDBJ whole genome shotgun (WGS) entry which is preliminary data.</text>
</comment>
<evidence type="ECO:0000256" key="6">
    <source>
        <dbReference type="SAM" id="MobiDB-lite"/>
    </source>
</evidence>
<feature type="transmembrane region" description="Helical" evidence="7">
    <location>
        <begin position="210"/>
        <end position="232"/>
    </location>
</feature>
<evidence type="ECO:0000256" key="4">
    <source>
        <dbReference type="ARBA" id="ARBA00022989"/>
    </source>
</evidence>
<feature type="transmembrane region" description="Helical" evidence="7">
    <location>
        <begin position="90"/>
        <end position="110"/>
    </location>
</feature>
<dbReference type="EMBL" id="JASBNA010000001">
    <property type="protein sequence ID" value="KAK7696446.1"/>
    <property type="molecule type" value="Genomic_DNA"/>
</dbReference>
<feature type="region of interest" description="Disordered" evidence="6">
    <location>
        <begin position="1"/>
        <end position="23"/>
    </location>
</feature>
<feature type="transmembrane region" description="Helical" evidence="7">
    <location>
        <begin position="145"/>
        <end position="165"/>
    </location>
</feature>
<evidence type="ECO:0000256" key="7">
    <source>
        <dbReference type="SAM" id="Phobius"/>
    </source>
</evidence>
<sequence length="284" mass="31354">MSDLKRTSTSETSSGSLNESGADEDGATKIALSQYDPEEIERIWKKVDWHIMPVAILLYLSSYIDRANIGNAKVLGLTKSIPLTNNQYNLALSIFFVGYVLYETPSNILLKKFSPRWYIPIMTLAWGLVCALFACVNTASGLITIRFFLGLAEAGFLPGIIYWLGCWYPRSMQGRRFAILYSSVSLAGAFGGLLATAIHTLDGAHGIAGWRWIFIVEGCITGGFGILSFFFMSAYPATAPWLTESERKLVVLVNEADRALKAKEAFSGSQIRSAFTDWRRTAGL</sequence>
<keyword evidence="2" id="KW-0813">Transport</keyword>
<dbReference type="InterPro" id="IPR036259">
    <property type="entry name" value="MFS_trans_sf"/>
</dbReference>
<dbReference type="Gene3D" id="1.20.1250.20">
    <property type="entry name" value="MFS general substrate transporter like domains"/>
    <property type="match status" value="1"/>
</dbReference>
<keyword evidence="5 7" id="KW-0472">Membrane</keyword>
<organism evidence="9 10">
    <name type="scientific">Cerrena zonata</name>
    <dbReference type="NCBI Taxonomy" id="2478898"/>
    <lineage>
        <taxon>Eukaryota</taxon>
        <taxon>Fungi</taxon>
        <taxon>Dikarya</taxon>
        <taxon>Basidiomycota</taxon>
        <taxon>Agaricomycotina</taxon>
        <taxon>Agaricomycetes</taxon>
        <taxon>Polyporales</taxon>
        <taxon>Cerrenaceae</taxon>
        <taxon>Cerrena</taxon>
    </lineage>
</organism>
<name>A0AAW0GUZ2_9APHY</name>
<evidence type="ECO:0000256" key="1">
    <source>
        <dbReference type="ARBA" id="ARBA00004141"/>
    </source>
</evidence>
<feature type="compositionally biased region" description="Polar residues" evidence="6">
    <location>
        <begin position="9"/>
        <end position="19"/>
    </location>
</feature>
<dbReference type="GO" id="GO:0022857">
    <property type="term" value="F:transmembrane transporter activity"/>
    <property type="evidence" value="ECO:0007669"/>
    <property type="project" value="InterPro"/>
</dbReference>
<feature type="domain" description="Major facilitator superfamily (MFS) profile" evidence="8">
    <location>
        <begin position="51"/>
        <end position="284"/>
    </location>
</feature>
<feature type="transmembrane region" description="Helical" evidence="7">
    <location>
        <begin position="117"/>
        <end position="139"/>
    </location>
</feature>
<proteinExistence type="predicted"/>
<evidence type="ECO:0000256" key="3">
    <source>
        <dbReference type="ARBA" id="ARBA00022692"/>
    </source>
</evidence>
<dbReference type="PROSITE" id="PS50850">
    <property type="entry name" value="MFS"/>
    <property type="match status" value="1"/>
</dbReference>
<dbReference type="PANTHER" id="PTHR43791:SF36">
    <property type="entry name" value="TRANSPORTER, PUTATIVE (AFU_ORTHOLOGUE AFUA_6G08340)-RELATED"/>
    <property type="match status" value="1"/>
</dbReference>
<dbReference type="FunFam" id="1.20.1250.20:FF:000034">
    <property type="entry name" value="MFS general substrate transporter"/>
    <property type="match status" value="1"/>
</dbReference>
<evidence type="ECO:0000256" key="5">
    <source>
        <dbReference type="ARBA" id="ARBA00023136"/>
    </source>
</evidence>